<dbReference type="Gene3D" id="3.30.70.890">
    <property type="entry name" value="GHMP kinase, C-terminal domain"/>
    <property type="match status" value="1"/>
</dbReference>
<keyword evidence="13" id="KW-0418">Kinase</keyword>
<evidence type="ECO:0000256" key="20">
    <source>
        <dbReference type="ARBA" id="ARBA00023286"/>
    </source>
</evidence>
<dbReference type="SUPFAM" id="SSF53850">
    <property type="entry name" value="Periplasmic binding protein-like II"/>
    <property type="match status" value="1"/>
</dbReference>
<dbReference type="InterPro" id="IPR006204">
    <property type="entry name" value="GHMP_kinase_N_dom"/>
</dbReference>
<dbReference type="Gene3D" id="1.10.287.70">
    <property type="match status" value="1"/>
</dbReference>
<evidence type="ECO:0000256" key="13">
    <source>
        <dbReference type="ARBA" id="ARBA00022777"/>
    </source>
</evidence>
<dbReference type="EMBL" id="LR881467">
    <property type="protein sequence ID" value="CAD5318722.1"/>
    <property type="molecule type" value="Genomic_DNA"/>
</dbReference>
<gene>
    <name evidence="25" type="ORF">AT9943_LOCUS6936</name>
</gene>
<evidence type="ECO:0000256" key="22">
    <source>
        <dbReference type="ARBA" id="ARBA00049913"/>
    </source>
</evidence>
<organism evidence="25 26">
    <name type="scientific">Arabidopsis thaliana</name>
    <name type="common">Mouse-ear cress</name>
    <dbReference type="NCBI Taxonomy" id="3702"/>
    <lineage>
        <taxon>Eukaryota</taxon>
        <taxon>Viridiplantae</taxon>
        <taxon>Streptophyta</taxon>
        <taxon>Embryophyta</taxon>
        <taxon>Tracheophyta</taxon>
        <taxon>Spermatophyta</taxon>
        <taxon>Magnoliopsida</taxon>
        <taxon>eudicotyledons</taxon>
        <taxon>Gunneridae</taxon>
        <taxon>Pentapetalae</taxon>
        <taxon>rosids</taxon>
        <taxon>malvids</taxon>
        <taxon>Brassicales</taxon>
        <taxon>Brassicaceae</taxon>
        <taxon>Camelineae</taxon>
        <taxon>Arabidopsis</taxon>
    </lineage>
</organism>
<dbReference type="GO" id="GO:0004413">
    <property type="term" value="F:homoserine kinase activity"/>
    <property type="evidence" value="ECO:0007669"/>
    <property type="project" value="UniProtKB-EC"/>
</dbReference>
<keyword evidence="8" id="KW-0808">Transferase</keyword>
<evidence type="ECO:0000256" key="9">
    <source>
        <dbReference type="ARBA" id="ARBA00022692"/>
    </source>
</evidence>
<dbReference type="FunFam" id="3.40.190.10:FF:000175">
    <property type="entry name" value="Glutamate receptor"/>
    <property type="match status" value="1"/>
</dbReference>
<dbReference type="GO" id="GO:1901701">
    <property type="term" value="P:cellular response to oxygen-containing compound"/>
    <property type="evidence" value="ECO:0007669"/>
    <property type="project" value="UniProtKB-ARBA"/>
</dbReference>
<dbReference type="GO" id="GO:0015276">
    <property type="term" value="F:ligand-gated monoatomic ion channel activity"/>
    <property type="evidence" value="ECO:0007669"/>
    <property type="project" value="InterPro"/>
</dbReference>
<keyword evidence="19" id="KW-0325">Glycoprotein</keyword>
<dbReference type="InterPro" id="IPR013750">
    <property type="entry name" value="GHMP_kinase_C_dom"/>
</dbReference>
<dbReference type="InterPro" id="IPR014721">
    <property type="entry name" value="Ribsml_uS5_D2-typ_fold_subgr"/>
</dbReference>
<dbReference type="InterPro" id="IPR000870">
    <property type="entry name" value="Homoserine_kinase"/>
</dbReference>
<evidence type="ECO:0000256" key="17">
    <source>
        <dbReference type="ARBA" id="ARBA00023136"/>
    </source>
</evidence>
<dbReference type="InterPro" id="IPR006203">
    <property type="entry name" value="GHMP_knse_ATP-bd_CS"/>
</dbReference>
<dbReference type="InterPro" id="IPR015683">
    <property type="entry name" value="Ionotropic_Glu_rcpt"/>
</dbReference>
<comment type="similarity">
    <text evidence="4">Belongs to the glutamate-gated ion channel (TC 1.A.10.1) family.</text>
</comment>
<comment type="subcellular location">
    <subcellularLocation>
        <location evidence="1">Membrane</location>
        <topology evidence="1">Multi-pass membrane protein</topology>
    </subcellularLocation>
</comment>
<dbReference type="InterPro" id="IPR044440">
    <property type="entry name" value="GABAb_receptor_plant_PBP1"/>
</dbReference>
<evidence type="ECO:0000256" key="3">
    <source>
        <dbReference type="ARBA" id="ARBA00007370"/>
    </source>
</evidence>
<feature type="transmembrane region" description="Helical" evidence="23">
    <location>
        <begin position="852"/>
        <end position="872"/>
    </location>
</feature>
<proteinExistence type="inferred from homology"/>
<dbReference type="SUPFAM" id="SSF53822">
    <property type="entry name" value="Periplasmic binding protein-like I"/>
    <property type="match status" value="1"/>
</dbReference>
<dbReference type="Gene3D" id="3.30.230.10">
    <property type="match status" value="1"/>
</dbReference>
<evidence type="ECO:0000259" key="24">
    <source>
        <dbReference type="SMART" id="SM00079"/>
    </source>
</evidence>
<comment type="catalytic activity">
    <reaction evidence="22">
        <text>L-homoserine + ATP = O-phospho-L-homoserine + ADP + H(+)</text>
        <dbReference type="Rhea" id="RHEA:13985"/>
        <dbReference type="ChEBI" id="CHEBI:15378"/>
        <dbReference type="ChEBI" id="CHEBI:30616"/>
        <dbReference type="ChEBI" id="CHEBI:57476"/>
        <dbReference type="ChEBI" id="CHEBI:57590"/>
        <dbReference type="ChEBI" id="CHEBI:456216"/>
        <dbReference type="EC" id="2.7.1.39"/>
    </reaction>
    <physiologicalReaction direction="left-to-right" evidence="22">
        <dbReference type="Rhea" id="RHEA:13986"/>
    </physiologicalReaction>
</comment>
<dbReference type="GO" id="GO:0009611">
    <property type="term" value="P:response to wounding"/>
    <property type="evidence" value="ECO:0007669"/>
    <property type="project" value="UniProtKB-ARBA"/>
</dbReference>
<evidence type="ECO:0000256" key="14">
    <source>
        <dbReference type="ARBA" id="ARBA00022840"/>
    </source>
</evidence>
<keyword evidence="9 23" id="KW-0812">Transmembrane</keyword>
<dbReference type="PANTHER" id="PTHR18966">
    <property type="entry name" value="IONOTROPIC GLUTAMATE RECEPTOR"/>
    <property type="match status" value="1"/>
</dbReference>
<evidence type="ECO:0000256" key="18">
    <source>
        <dbReference type="ARBA" id="ARBA00023170"/>
    </source>
</evidence>
<dbReference type="GO" id="GO:0009088">
    <property type="term" value="P:threonine biosynthetic process"/>
    <property type="evidence" value="ECO:0007669"/>
    <property type="project" value="UniProtKB-UniPathway"/>
</dbReference>
<dbReference type="UniPathway" id="UPA00050">
    <property type="reaction ID" value="UER00064"/>
</dbReference>
<dbReference type="CDD" id="cd13686">
    <property type="entry name" value="GluR_Plant"/>
    <property type="match status" value="1"/>
</dbReference>
<dbReference type="PROSITE" id="PS00627">
    <property type="entry name" value="GHMP_KINASES_ATP"/>
    <property type="match status" value="1"/>
</dbReference>
<evidence type="ECO:0000256" key="12">
    <source>
        <dbReference type="ARBA" id="ARBA00022741"/>
    </source>
</evidence>
<dbReference type="SMART" id="SM00079">
    <property type="entry name" value="PBPe"/>
    <property type="match status" value="1"/>
</dbReference>
<dbReference type="NCBIfam" id="TIGR00191">
    <property type="entry name" value="thrB"/>
    <property type="match status" value="1"/>
</dbReference>
<dbReference type="Pfam" id="PF01094">
    <property type="entry name" value="ANF_receptor"/>
    <property type="match status" value="1"/>
</dbReference>
<evidence type="ECO:0000256" key="1">
    <source>
        <dbReference type="ARBA" id="ARBA00004141"/>
    </source>
</evidence>
<evidence type="ECO:0000256" key="8">
    <source>
        <dbReference type="ARBA" id="ARBA00022679"/>
    </source>
</evidence>
<keyword evidence="18" id="KW-0675">Receptor</keyword>
<dbReference type="HAMAP" id="MF_00384">
    <property type="entry name" value="Homoser_kinase"/>
    <property type="match status" value="1"/>
</dbReference>
<dbReference type="NCBIfam" id="NF002288">
    <property type="entry name" value="PRK01212.1-4"/>
    <property type="match status" value="1"/>
</dbReference>
<evidence type="ECO:0000313" key="26">
    <source>
        <dbReference type="Proteomes" id="UP000516314"/>
    </source>
</evidence>
<dbReference type="GO" id="GO:0005524">
    <property type="term" value="F:ATP binding"/>
    <property type="evidence" value="ECO:0007669"/>
    <property type="project" value="UniProtKB-KW"/>
</dbReference>
<keyword evidence="21" id="KW-0407">Ion channel</keyword>
<dbReference type="InterPro" id="IPR036554">
    <property type="entry name" value="GHMP_kinase_C_sf"/>
</dbReference>
<dbReference type="GO" id="GO:0016020">
    <property type="term" value="C:membrane"/>
    <property type="evidence" value="ECO:0007669"/>
    <property type="project" value="UniProtKB-SubCell"/>
</dbReference>
<protein>
    <recommendedName>
        <fullName evidence="6">Homoserine kinase</fullName>
        <ecNumber evidence="5">2.7.1.39</ecNumber>
    </recommendedName>
</protein>
<evidence type="ECO:0000256" key="23">
    <source>
        <dbReference type="SAM" id="Phobius"/>
    </source>
</evidence>
<evidence type="ECO:0000256" key="16">
    <source>
        <dbReference type="ARBA" id="ARBA00023065"/>
    </source>
</evidence>
<dbReference type="Pfam" id="PF08544">
    <property type="entry name" value="GHMP_kinases_C"/>
    <property type="match status" value="1"/>
</dbReference>
<dbReference type="InterPro" id="IPR001828">
    <property type="entry name" value="ANF_lig-bd_rcpt"/>
</dbReference>
<dbReference type="Pfam" id="PF00288">
    <property type="entry name" value="GHMP_kinases_N"/>
    <property type="match status" value="1"/>
</dbReference>
<evidence type="ECO:0000256" key="11">
    <source>
        <dbReference type="ARBA" id="ARBA00022729"/>
    </source>
</evidence>
<evidence type="ECO:0000256" key="5">
    <source>
        <dbReference type="ARBA" id="ARBA00012078"/>
    </source>
</evidence>
<keyword evidence="15 23" id="KW-1133">Transmembrane helix</keyword>
<feature type="transmembrane region" description="Helical" evidence="23">
    <location>
        <begin position="674"/>
        <end position="698"/>
    </location>
</feature>
<dbReference type="InterPro" id="IPR001320">
    <property type="entry name" value="Iontro_rcpt_C"/>
</dbReference>
<dbReference type="Proteomes" id="UP000516314">
    <property type="component" value="Chromosome 2"/>
</dbReference>
<dbReference type="Gene3D" id="3.40.190.10">
    <property type="entry name" value="Periplasmic binding protein-like II"/>
    <property type="match status" value="3"/>
</dbReference>
<evidence type="ECO:0000256" key="2">
    <source>
        <dbReference type="ARBA" id="ARBA00005015"/>
    </source>
</evidence>
<comment type="similarity">
    <text evidence="3">Belongs to the GHMP kinase family. Homoserine kinase subfamily.</text>
</comment>
<dbReference type="FunFam" id="3.40.50.2300:FF:000081">
    <property type="entry name" value="Glutamate receptor"/>
    <property type="match status" value="1"/>
</dbReference>
<evidence type="ECO:0000256" key="19">
    <source>
        <dbReference type="ARBA" id="ARBA00023180"/>
    </source>
</evidence>
<evidence type="ECO:0000256" key="15">
    <source>
        <dbReference type="ARBA" id="ARBA00022989"/>
    </source>
</evidence>
<accession>A0A7G2E8Y2</accession>
<keyword evidence="11" id="KW-0732">Signal</keyword>
<keyword evidence="16" id="KW-0406">Ion transport</keyword>
<dbReference type="Pfam" id="PF00060">
    <property type="entry name" value="Lig_chan"/>
    <property type="match status" value="1"/>
</dbReference>
<evidence type="ECO:0000256" key="6">
    <source>
        <dbReference type="ARBA" id="ARBA00017858"/>
    </source>
</evidence>
<name>A0A7G2E8Y2_ARATH</name>
<feature type="transmembrane region" description="Helical" evidence="23">
    <location>
        <begin position="644"/>
        <end position="662"/>
    </location>
</feature>
<keyword evidence="14" id="KW-0067">ATP-binding</keyword>
<dbReference type="CDD" id="cd19990">
    <property type="entry name" value="PBP1_GABAb_receptor_plant"/>
    <property type="match status" value="1"/>
</dbReference>
<evidence type="ECO:0000256" key="10">
    <source>
        <dbReference type="ARBA" id="ARBA00022697"/>
    </source>
</evidence>
<keyword evidence="12" id="KW-0547">Nucleotide-binding</keyword>
<feature type="domain" description="Ionotropic glutamate receptor C-terminal" evidence="24">
    <location>
        <begin position="491"/>
        <end position="830"/>
    </location>
</feature>
<dbReference type="Gene3D" id="3.40.50.2300">
    <property type="match status" value="2"/>
</dbReference>
<reference evidence="25 26" key="1">
    <citation type="submission" date="2020-09" db="EMBL/GenBank/DDBJ databases">
        <authorList>
            <person name="Ashkenazy H."/>
        </authorList>
    </citation>
    <scope>NUCLEOTIDE SEQUENCE [LARGE SCALE GENOMIC DNA]</scope>
    <source>
        <strain evidence="26">cv. Cdm-0</strain>
    </source>
</reference>
<dbReference type="FunFam" id="3.40.190.10:FF:000054">
    <property type="entry name" value="Glutamate receptor"/>
    <property type="match status" value="1"/>
</dbReference>
<keyword evidence="7" id="KW-0813">Transport</keyword>
<evidence type="ECO:0000256" key="4">
    <source>
        <dbReference type="ARBA" id="ARBA00008685"/>
    </source>
</evidence>
<evidence type="ECO:0000256" key="21">
    <source>
        <dbReference type="ARBA" id="ARBA00023303"/>
    </source>
</evidence>
<dbReference type="EC" id="2.7.1.39" evidence="5"/>
<evidence type="ECO:0000313" key="25">
    <source>
        <dbReference type="EMBL" id="CAD5318722.1"/>
    </source>
</evidence>
<keyword evidence="17 23" id="KW-0472">Membrane</keyword>
<feature type="transmembrane region" description="Helical" evidence="23">
    <location>
        <begin position="612"/>
        <end position="632"/>
    </location>
</feature>
<dbReference type="PRINTS" id="PR00958">
    <property type="entry name" value="HOMSERKINASE"/>
</dbReference>
<dbReference type="InterPro" id="IPR028082">
    <property type="entry name" value="Peripla_BP_I"/>
</dbReference>
<sequence>MEIFVSVITVVVVHVISHVFLPFLKSFPLFSPEAASPPWIPFLKGASSSRPPVIKVGAIFGLNTMYGETANIAFKAAEEDVNSDPSFLGGSKLRILMNDAKRSGFLSIMGALQFMETDVVAIIGPQTSIMAHVLSHLANELTVPMLSFTALDPTLSPLQFPFFVQTAPSDLFLMRAVAEMITNYGWSDVVALYNDDDNSRNGVTALGDELEERRCKISYKAVLPLDVVITSPVEIIEELIKIRGMESRVIVVNTFPNTGKMIFKEAERLGMMEKGYVWIATTWLSSVLDSNLPLDTKLVNGVLTLRLHTPDSRKKRDFAARWKNKLSNNKTIGLNVYGLYAYDTVWIIARAVKTLLEAGGNLSFSNDAKLGSLKGEALNLSALSRFDQGSQLLDYIVHTKMSGLTGPVQFHPDRSMLQPSYDIINLVDDRVHQIGYWSNYSGLSIVPPESFYSKPPNRSSSNQHLNSVTWPGGTSVTPRGWIFRNNGRRLRIGVPDRASFKDFVSRVNGSSNKVQGYCIDVFEAAVKLLSYPVPHEFIFFGDGLTNPNYNELVNKVTTGVDFDAVVGDIAIVTKRTKIVDFTQPYIESGLVVVAPVTRLNENPWAFLRPFTLPMWAVTASFFVIVGAAIWILEHRINDEFRGSPRRQIITILWFTFSTMFFSHRETTVSTLGRMVLLIWLFVVLIITSSYTASLTSILTVQQLNSPIKGVDTLISSTGRIGFQVGSFAENYMTDELNIASSRLVPLASPEEYANALQNGTVAAIVDERPYIDLFLSDYCKFAIRGQEFTRCGWGFAFPRDSPLAVDMSTAILGLSETGELQKIHDRWLSKSNCSSPHGSQSGDSEQLNVHSFWGMFLVVGIACLVALFIHFFKIIRDFCKDTPEVVEEEAIPSPKSSRLTKLQTFLAFVDEKEEETKRSLCFQSPSKPISYFQPKSNPSPPLFAKVSVFRCRASVQTLVAVEPEPVFVSVKTFAPATVANLGPGFDFLGCAVDGLGDHVTLRVDPSVRAGEVSISEITGTTTKLSTNPLRNCAGIAAIATMKMLGIRSVGLSLDLHKGLPLGSGLGSSAASAAAAAVAVNEIFGRKLGSDQLVLAGLESEAKVSGYHADNIAPAIMGGFVLIRNYEPLDLKPLKFPSDKDLFFVLVSPEFEAPTKKMRAALPTEIPMVHHVWNSSQAAALVAAVLEGDAVMLGKALSSDKIVEPTRAPLIPGMEAVKKAALEAGAFGCTISGAGPTAVAVIDSEEKGQVIGEKMVEAFWKVGHLKSVASVKKLDKVGARLVNSVSR</sequence>
<comment type="pathway">
    <text evidence="2">Amino-acid biosynthesis; L-threonine biosynthesis; L-threonine from L-aspartate: step 4/5.</text>
</comment>
<dbReference type="SUPFAM" id="SSF55060">
    <property type="entry name" value="GHMP Kinase, C-terminal domain"/>
    <property type="match status" value="1"/>
</dbReference>
<evidence type="ECO:0000256" key="7">
    <source>
        <dbReference type="ARBA" id="ARBA00022448"/>
    </source>
</evidence>
<keyword evidence="20" id="KW-1071">Ligand-gated ion channel</keyword>
<keyword evidence="10" id="KW-0791">Threonine biosynthesis</keyword>
<dbReference type="FunFam" id="1.10.287.70:FF:000037">
    <property type="entry name" value="Glutamate receptor"/>
    <property type="match status" value="1"/>
</dbReference>
<dbReference type="GO" id="GO:0007165">
    <property type="term" value="P:signal transduction"/>
    <property type="evidence" value="ECO:0007669"/>
    <property type="project" value="UniProtKB-ARBA"/>
</dbReference>
<dbReference type="SUPFAM" id="SSF54211">
    <property type="entry name" value="Ribosomal protein S5 domain 2-like"/>
    <property type="match status" value="1"/>
</dbReference>
<dbReference type="InterPro" id="IPR020568">
    <property type="entry name" value="Ribosomal_Su5_D2-typ_SF"/>
</dbReference>
<keyword evidence="10" id="KW-0028">Amino-acid biosynthesis</keyword>